<evidence type="ECO:0000256" key="3">
    <source>
        <dbReference type="ARBA" id="ARBA00022801"/>
    </source>
</evidence>
<dbReference type="FunFam" id="1.10.2000.10:FF:000019">
    <property type="entry name" value="Corin, isoform B"/>
    <property type="match status" value="1"/>
</dbReference>
<dbReference type="PROSITE" id="PS50240">
    <property type="entry name" value="TRYPSIN_DOM"/>
    <property type="match status" value="1"/>
</dbReference>
<dbReference type="Pfam" id="PF00057">
    <property type="entry name" value="Ldl_recept_a"/>
    <property type="match status" value="2"/>
</dbReference>
<dbReference type="Gene3D" id="1.10.2000.10">
    <property type="entry name" value="Frizzled cysteine-rich domain"/>
    <property type="match status" value="1"/>
</dbReference>
<dbReference type="AlphaFoldDB" id="A0A9N9XK38"/>
<dbReference type="InterPro" id="IPR001254">
    <property type="entry name" value="Trypsin_dom"/>
</dbReference>
<feature type="domain" description="SRCR" evidence="14">
    <location>
        <begin position="583"/>
        <end position="635"/>
    </location>
</feature>
<dbReference type="Pfam" id="PF00089">
    <property type="entry name" value="Trypsin"/>
    <property type="match status" value="1"/>
</dbReference>
<feature type="disulfide bond" evidence="7">
    <location>
        <begin position="555"/>
        <end position="573"/>
    </location>
</feature>
<feature type="compositionally biased region" description="Pro residues" evidence="10">
    <location>
        <begin position="183"/>
        <end position="194"/>
    </location>
</feature>
<protein>
    <recommendedName>
        <fullName evidence="17">Atrial natriuretic peptide-converting enzyme</fullName>
    </recommendedName>
</protein>
<sequence>MVDRQLQNIDPEETKIRPRWGSLANERDLLDILSRDHSSLQPTSLTLAAVNSNIYARRHSATDEHVKSPSTIPLRPPPVPKRTLPVIINTNTNSNSNQPKASKPVEPPPLPPTPKCRALPTIFSEAKPKPTNRHGSNDTVNINDARTLDLNRNSCQKPNSKSPNYDSSIKPPLQSQYQASKLPPAPVGLPPPAPKSLNHKNNNMSNKVQVQQQHQGKVSIRQDSSVSSDSFSQTSSPSYTTKTMETPLLPPRTPIKQNGGLITKVKTPEEDSNGNSMITKSASTPASLQTVVRFHNGSNMSLHHRIIRDIRRPSSMYTNRLKFRFAQLVINAIALFAIGAGMAAYFKAYPTSVKVVSKSVNVTTNPIIVEKKSDNPAPGICLPVIVQFCKMHKIPYNFTVFPNYIGHFGQRDAQQELEVYDAVVDVKCYDLAALFLCSLFVPKCGPTGGVVRPCRSLCMETKRRCGFFLDVFGLNLPDYLDCELFPESTNPSQCVGHHEVKQAKQQAAKPVCDFGFQCDVKRCIPKDWQCDGHVDCKDQSDELKCHKCGPGMINCGANKCITQEHLCDGKVDCPWGQDERNCLRLSERNGDEGKGQLEVYRPEQEKWVPACMATVHWDEKISAKNICSLLGYSTANYSRLLRGVDSQSPPIHEKIDIWKLNQNKRSKNLMKEFSSCSPEKNYPTVQLSCTNYVCGKVRKTYDVAGSANKAKNSKRQNSRQKRIVGGVRSQPGDWPFLAAILGGPEEVFYCAGVLIADQWVLTASHCVGNHSDVNGWTIQLGITRRHAHSFYGQKVKVKRVVPHPLYNVGVAHDNDVALFQLSNRVTFHEHLSPVCLPPPDKDLKPGTKCTVIGWGKKEDTGLSDYEPEINEVVVPVLNRDLCNSWLENRDLNVTDGMICAGYKEGGKDACQGDSGGPLLCHDEEDDDVWFVGGIVSWGIKCAHPHLPGVYAYVPKYIKWIEQQIGKYSGE</sequence>
<dbReference type="FunFam" id="2.40.10.10:FF:000003">
    <property type="entry name" value="Transmembrane serine protease 3"/>
    <property type="match status" value="1"/>
</dbReference>
<dbReference type="InterPro" id="IPR043504">
    <property type="entry name" value="Peptidase_S1_PA_chymotrypsin"/>
</dbReference>
<dbReference type="Proteomes" id="UP001153712">
    <property type="component" value="Chromosome 10"/>
</dbReference>
<dbReference type="EMBL" id="OU900103">
    <property type="protein sequence ID" value="CAG9855495.1"/>
    <property type="molecule type" value="Genomic_DNA"/>
</dbReference>
<keyword evidence="16" id="KW-1185">Reference proteome</keyword>
<dbReference type="InterPro" id="IPR009003">
    <property type="entry name" value="Peptidase_S1_PA"/>
</dbReference>
<keyword evidence="5 7" id="KW-1015">Disulfide bond</keyword>
<evidence type="ECO:0000256" key="5">
    <source>
        <dbReference type="ARBA" id="ARBA00023157"/>
    </source>
</evidence>
<feature type="domain" description="Peptidase S1" evidence="13">
    <location>
        <begin position="723"/>
        <end position="965"/>
    </location>
</feature>
<evidence type="ECO:0000313" key="16">
    <source>
        <dbReference type="Proteomes" id="UP001153712"/>
    </source>
</evidence>
<dbReference type="SMART" id="SM00063">
    <property type="entry name" value="FRI"/>
    <property type="match status" value="1"/>
</dbReference>
<dbReference type="GO" id="GO:0006508">
    <property type="term" value="P:proteolysis"/>
    <property type="evidence" value="ECO:0007669"/>
    <property type="project" value="UniProtKB-KW"/>
</dbReference>
<keyword evidence="11" id="KW-1133">Transmembrane helix</keyword>
<dbReference type="InterPro" id="IPR033116">
    <property type="entry name" value="TRYPSIN_SER"/>
</dbReference>
<dbReference type="GO" id="GO:0005886">
    <property type="term" value="C:plasma membrane"/>
    <property type="evidence" value="ECO:0007669"/>
    <property type="project" value="UniProtKB-SubCell"/>
</dbReference>
<accession>A0A9N9XK38</accession>
<dbReference type="InterPro" id="IPR020067">
    <property type="entry name" value="Frizzled_dom"/>
</dbReference>
<feature type="compositionally biased region" description="Pro residues" evidence="10">
    <location>
        <begin position="105"/>
        <end position="114"/>
    </location>
</feature>
<dbReference type="InterPro" id="IPR002172">
    <property type="entry name" value="LDrepeatLR_classA_rpt"/>
</dbReference>
<evidence type="ECO:0000256" key="2">
    <source>
        <dbReference type="ARBA" id="ARBA00022670"/>
    </source>
</evidence>
<dbReference type="PROSITE" id="PS00135">
    <property type="entry name" value="TRYPSIN_SER"/>
    <property type="match status" value="1"/>
</dbReference>
<feature type="region of interest" description="Disordered" evidence="10">
    <location>
        <begin position="60"/>
        <end position="259"/>
    </location>
</feature>
<dbReference type="InterPro" id="IPR001314">
    <property type="entry name" value="Peptidase_S1A"/>
</dbReference>
<feature type="compositionally biased region" description="Polar residues" evidence="10">
    <location>
        <begin position="133"/>
        <end position="179"/>
    </location>
</feature>
<evidence type="ECO:0000259" key="12">
    <source>
        <dbReference type="PROSITE" id="PS50038"/>
    </source>
</evidence>
<keyword evidence="2 9" id="KW-0645">Protease</keyword>
<evidence type="ECO:0000259" key="13">
    <source>
        <dbReference type="PROSITE" id="PS50240"/>
    </source>
</evidence>
<dbReference type="CDD" id="cd00112">
    <property type="entry name" value="LDLa"/>
    <property type="match status" value="2"/>
</dbReference>
<dbReference type="OrthoDB" id="5979691at2759"/>
<keyword evidence="11" id="KW-0812">Transmembrane</keyword>
<gene>
    <name evidence="15" type="ORF">PHYEVI_LOCUS1944</name>
</gene>
<feature type="disulfide bond" evidence="7">
    <location>
        <begin position="548"/>
        <end position="560"/>
    </location>
</feature>
<dbReference type="PANTHER" id="PTHR24252:SF7">
    <property type="entry name" value="HYALIN"/>
    <property type="match status" value="1"/>
</dbReference>
<keyword evidence="11" id="KW-0472">Membrane</keyword>
<evidence type="ECO:0000256" key="4">
    <source>
        <dbReference type="ARBA" id="ARBA00022825"/>
    </source>
</evidence>
<evidence type="ECO:0000256" key="10">
    <source>
        <dbReference type="SAM" id="MobiDB-lite"/>
    </source>
</evidence>
<keyword evidence="4 9" id="KW-0720">Serine protease</keyword>
<evidence type="ECO:0000256" key="11">
    <source>
        <dbReference type="SAM" id="Phobius"/>
    </source>
</evidence>
<dbReference type="Pfam" id="PF01392">
    <property type="entry name" value="Fz"/>
    <property type="match status" value="1"/>
</dbReference>
<feature type="domain" description="FZ" evidence="12">
    <location>
        <begin position="376"/>
        <end position="497"/>
    </location>
</feature>
<dbReference type="InterPro" id="IPR018114">
    <property type="entry name" value="TRYPSIN_HIS"/>
</dbReference>
<dbReference type="CDD" id="cd00190">
    <property type="entry name" value="Tryp_SPc"/>
    <property type="match status" value="1"/>
</dbReference>
<dbReference type="GO" id="GO:0004252">
    <property type="term" value="F:serine-type endopeptidase activity"/>
    <property type="evidence" value="ECO:0007669"/>
    <property type="project" value="InterPro"/>
</dbReference>
<evidence type="ECO:0000256" key="1">
    <source>
        <dbReference type="ARBA" id="ARBA00004162"/>
    </source>
</evidence>
<comment type="caution">
    <text evidence="8">Lacks conserved residue(s) required for the propagation of feature annotation.</text>
</comment>
<dbReference type="PROSITE" id="PS50068">
    <property type="entry name" value="LDLRA_2"/>
    <property type="match status" value="2"/>
</dbReference>
<evidence type="ECO:0000259" key="14">
    <source>
        <dbReference type="PROSITE" id="PS50287"/>
    </source>
</evidence>
<dbReference type="PROSITE" id="PS50287">
    <property type="entry name" value="SRCR_2"/>
    <property type="match status" value="1"/>
</dbReference>
<feature type="transmembrane region" description="Helical" evidence="11">
    <location>
        <begin position="325"/>
        <end position="346"/>
    </location>
</feature>
<dbReference type="InterPro" id="IPR036790">
    <property type="entry name" value="Frizzled_dom_sf"/>
</dbReference>
<evidence type="ECO:0000256" key="9">
    <source>
        <dbReference type="RuleBase" id="RU363034"/>
    </source>
</evidence>
<evidence type="ECO:0000256" key="6">
    <source>
        <dbReference type="PROSITE-ProRule" id="PRU00090"/>
    </source>
</evidence>
<dbReference type="PROSITE" id="PS00134">
    <property type="entry name" value="TRYPSIN_HIS"/>
    <property type="match status" value="1"/>
</dbReference>
<feature type="compositionally biased region" description="Low complexity" evidence="10">
    <location>
        <begin position="87"/>
        <end position="104"/>
    </location>
</feature>
<name>A0A9N9XK38_PHYSR</name>
<feature type="disulfide bond" evidence="7">
    <location>
        <begin position="567"/>
        <end position="582"/>
    </location>
</feature>
<dbReference type="InterPro" id="IPR036055">
    <property type="entry name" value="LDL_receptor-like_sf"/>
</dbReference>
<dbReference type="PROSITE" id="PS50038">
    <property type="entry name" value="FZ"/>
    <property type="match status" value="1"/>
</dbReference>
<proteinExistence type="predicted"/>
<feature type="disulfide bond" evidence="6">
    <location>
        <begin position="458"/>
        <end position="482"/>
    </location>
</feature>
<keyword evidence="3 9" id="KW-0378">Hydrolase</keyword>
<dbReference type="PANTHER" id="PTHR24252">
    <property type="entry name" value="ACROSIN-RELATED"/>
    <property type="match status" value="1"/>
</dbReference>
<dbReference type="SUPFAM" id="SSF63501">
    <property type="entry name" value="Frizzled cysteine-rich domain"/>
    <property type="match status" value="1"/>
</dbReference>
<feature type="compositionally biased region" description="Low complexity" evidence="10">
    <location>
        <begin position="224"/>
        <end position="238"/>
    </location>
</feature>
<dbReference type="SUPFAM" id="SSF50494">
    <property type="entry name" value="Trypsin-like serine proteases"/>
    <property type="match status" value="1"/>
</dbReference>
<dbReference type="SUPFAM" id="SSF57424">
    <property type="entry name" value="LDL receptor-like module"/>
    <property type="match status" value="2"/>
</dbReference>
<evidence type="ECO:0008006" key="17">
    <source>
        <dbReference type="Google" id="ProtNLM"/>
    </source>
</evidence>
<feature type="disulfide bond" evidence="7">
    <location>
        <begin position="530"/>
        <end position="545"/>
    </location>
</feature>
<dbReference type="SMART" id="SM00192">
    <property type="entry name" value="LDLa"/>
    <property type="match status" value="2"/>
</dbReference>
<evidence type="ECO:0000313" key="15">
    <source>
        <dbReference type="EMBL" id="CAG9855495.1"/>
    </source>
</evidence>
<evidence type="ECO:0000256" key="7">
    <source>
        <dbReference type="PROSITE-ProRule" id="PRU00124"/>
    </source>
</evidence>
<comment type="subcellular location">
    <subcellularLocation>
        <location evidence="1">Cell membrane</location>
        <topology evidence="1">Single-pass membrane protein</topology>
    </subcellularLocation>
</comment>
<evidence type="ECO:0000256" key="8">
    <source>
        <dbReference type="PROSITE-ProRule" id="PRU00196"/>
    </source>
</evidence>
<dbReference type="CDD" id="cd07066">
    <property type="entry name" value="CRD_FZ"/>
    <property type="match status" value="1"/>
</dbReference>
<feature type="disulfide bond" evidence="7">
    <location>
        <begin position="518"/>
        <end position="536"/>
    </location>
</feature>
<dbReference type="Gene3D" id="2.40.10.10">
    <property type="entry name" value="Trypsin-like serine proteases"/>
    <property type="match status" value="1"/>
</dbReference>
<dbReference type="InterPro" id="IPR001190">
    <property type="entry name" value="SRCR"/>
</dbReference>
<dbReference type="Gene3D" id="4.10.400.10">
    <property type="entry name" value="Low-density Lipoprotein Receptor"/>
    <property type="match status" value="2"/>
</dbReference>
<organism evidence="15 16">
    <name type="scientific">Phyllotreta striolata</name>
    <name type="common">Striped flea beetle</name>
    <name type="synonym">Crioceris striolata</name>
    <dbReference type="NCBI Taxonomy" id="444603"/>
    <lineage>
        <taxon>Eukaryota</taxon>
        <taxon>Metazoa</taxon>
        <taxon>Ecdysozoa</taxon>
        <taxon>Arthropoda</taxon>
        <taxon>Hexapoda</taxon>
        <taxon>Insecta</taxon>
        <taxon>Pterygota</taxon>
        <taxon>Neoptera</taxon>
        <taxon>Endopterygota</taxon>
        <taxon>Coleoptera</taxon>
        <taxon>Polyphaga</taxon>
        <taxon>Cucujiformia</taxon>
        <taxon>Chrysomeloidea</taxon>
        <taxon>Chrysomelidae</taxon>
        <taxon>Galerucinae</taxon>
        <taxon>Alticini</taxon>
        <taxon>Phyllotreta</taxon>
    </lineage>
</organism>
<dbReference type="SMART" id="SM00020">
    <property type="entry name" value="Tryp_SPc"/>
    <property type="match status" value="1"/>
</dbReference>
<reference evidence="15" key="1">
    <citation type="submission" date="2022-01" db="EMBL/GenBank/DDBJ databases">
        <authorList>
            <person name="King R."/>
        </authorList>
    </citation>
    <scope>NUCLEOTIDE SEQUENCE</scope>
</reference>
<dbReference type="PRINTS" id="PR00722">
    <property type="entry name" value="CHYMOTRYPSIN"/>
</dbReference>